<dbReference type="PANTHER" id="PTHR30193">
    <property type="entry name" value="ABC TRANSPORTER PERMEASE PROTEIN"/>
    <property type="match status" value="1"/>
</dbReference>
<dbReference type="PANTHER" id="PTHR30193:SF37">
    <property type="entry name" value="INNER MEMBRANE ABC TRANSPORTER PERMEASE PROTEIN YCJO"/>
    <property type="match status" value="1"/>
</dbReference>
<proteinExistence type="inferred from homology"/>
<comment type="caution">
    <text evidence="9">The sequence shown here is derived from an EMBL/GenBank/DDBJ whole genome shotgun (WGS) entry which is preliminary data.</text>
</comment>
<dbReference type="Gene3D" id="1.10.3720.10">
    <property type="entry name" value="MetI-like"/>
    <property type="match status" value="1"/>
</dbReference>
<accession>A0A4R1QTS1</accession>
<organism evidence="9 10">
    <name type="scientific">Allofournierella massiliensis</name>
    <dbReference type="NCBI Taxonomy" id="1650663"/>
    <lineage>
        <taxon>Bacteria</taxon>
        <taxon>Bacillati</taxon>
        <taxon>Bacillota</taxon>
        <taxon>Clostridia</taxon>
        <taxon>Eubacteriales</taxon>
        <taxon>Oscillospiraceae</taxon>
        <taxon>Allofournierella</taxon>
    </lineage>
</organism>
<comment type="similarity">
    <text evidence="7">Belongs to the binding-protein-dependent transport system permease family.</text>
</comment>
<dbReference type="SUPFAM" id="SSF161098">
    <property type="entry name" value="MetI-like"/>
    <property type="match status" value="1"/>
</dbReference>
<evidence type="ECO:0000256" key="6">
    <source>
        <dbReference type="ARBA" id="ARBA00023136"/>
    </source>
</evidence>
<dbReference type="InterPro" id="IPR051393">
    <property type="entry name" value="ABC_transporter_permease"/>
</dbReference>
<feature type="transmembrane region" description="Helical" evidence="7">
    <location>
        <begin position="153"/>
        <end position="178"/>
    </location>
</feature>
<keyword evidence="9" id="KW-0762">Sugar transport</keyword>
<feature type="transmembrane region" description="Helical" evidence="7">
    <location>
        <begin position="12"/>
        <end position="40"/>
    </location>
</feature>
<feature type="transmembrane region" description="Helical" evidence="7">
    <location>
        <begin position="107"/>
        <end position="129"/>
    </location>
</feature>
<keyword evidence="3" id="KW-1003">Cell membrane</keyword>
<reference evidence="9 10" key="1">
    <citation type="submission" date="2019-03" db="EMBL/GenBank/DDBJ databases">
        <title>Genomic Encyclopedia of Type Strains, Phase IV (KMG-IV): sequencing the most valuable type-strain genomes for metagenomic binning, comparative biology and taxonomic classification.</title>
        <authorList>
            <person name="Goeker M."/>
        </authorList>
    </citation>
    <scope>NUCLEOTIDE SEQUENCE [LARGE SCALE GENOMIC DNA]</scope>
    <source>
        <strain evidence="9 10">DSM 100451</strain>
    </source>
</reference>
<sequence length="291" mass="32494">MKGYSRWKRRRALTGYALAAPVLLGTLVFFALPFGLTFWYSLTFGPGGQTFVGLDNYAYVLSTRSFRLAAGNTLRFLGLGVPLILVISMLLALALQKKFAGTKLFRNVLLFPMVVPVAGIVMVVDVFLAEQGALNALLQALGLSPVRWMESPAAFWVLMALYVWKNCGYNVILLLAGLNMIPEELYQCARLEGANERQVFRYITAPLMRPTVFFVVVISVINAFKSYREAFLLGGEHPHTSVYFLQHYLNNNFNNMTYSRLSVAAILLFAGMMVLVAVLYRMQSEDGEAVL</sequence>
<dbReference type="InterPro" id="IPR035906">
    <property type="entry name" value="MetI-like_sf"/>
</dbReference>
<name>A0A4R1QTS1_9FIRM</name>
<dbReference type="OrthoDB" id="9788108at2"/>
<evidence type="ECO:0000313" key="9">
    <source>
        <dbReference type="EMBL" id="TCL57349.1"/>
    </source>
</evidence>
<dbReference type="CDD" id="cd06261">
    <property type="entry name" value="TM_PBP2"/>
    <property type="match status" value="1"/>
</dbReference>
<feature type="transmembrane region" description="Helical" evidence="7">
    <location>
        <begin position="261"/>
        <end position="280"/>
    </location>
</feature>
<dbReference type="GO" id="GO:0005886">
    <property type="term" value="C:plasma membrane"/>
    <property type="evidence" value="ECO:0007669"/>
    <property type="project" value="UniProtKB-SubCell"/>
</dbReference>
<dbReference type="STRING" id="1650663.GCA_001486665_02141"/>
<keyword evidence="4 7" id="KW-0812">Transmembrane</keyword>
<dbReference type="GO" id="GO:0055085">
    <property type="term" value="P:transmembrane transport"/>
    <property type="evidence" value="ECO:0007669"/>
    <property type="project" value="InterPro"/>
</dbReference>
<evidence type="ECO:0000259" key="8">
    <source>
        <dbReference type="PROSITE" id="PS50928"/>
    </source>
</evidence>
<keyword evidence="2 7" id="KW-0813">Transport</keyword>
<dbReference type="EMBL" id="SLUM01000010">
    <property type="protein sequence ID" value="TCL57349.1"/>
    <property type="molecule type" value="Genomic_DNA"/>
</dbReference>
<dbReference type="RefSeq" id="WP_058965169.1">
    <property type="nucleotide sequence ID" value="NZ_CABKVM010000017.1"/>
</dbReference>
<dbReference type="AlphaFoldDB" id="A0A4R1QTS1"/>
<evidence type="ECO:0000256" key="1">
    <source>
        <dbReference type="ARBA" id="ARBA00004651"/>
    </source>
</evidence>
<feature type="transmembrane region" description="Helical" evidence="7">
    <location>
        <begin position="199"/>
        <end position="224"/>
    </location>
</feature>
<dbReference type="Pfam" id="PF00528">
    <property type="entry name" value="BPD_transp_1"/>
    <property type="match status" value="1"/>
</dbReference>
<evidence type="ECO:0000256" key="3">
    <source>
        <dbReference type="ARBA" id="ARBA00022475"/>
    </source>
</evidence>
<evidence type="ECO:0000256" key="2">
    <source>
        <dbReference type="ARBA" id="ARBA00022448"/>
    </source>
</evidence>
<feature type="domain" description="ABC transmembrane type-1" evidence="8">
    <location>
        <begin position="70"/>
        <end position="279"/>
    </location>
</feature>
<dbReference type="PROSITE" id="PS50928">
    <property type="entry name" value="ABC_TM1"/>
    <property type="match status" value="1"/>
</dbReference>
<gene>
    <name evidence="9" type="ORF">EDD77_11024</name>
</gene>
<dbReference type="InterPro" id="IPR000515">
    <property type="entry name" value="MetI-like"/>
</dbReference>
<evidence type="ECO:0000313" key="10">
    <source>
        <dbReference type="Proteomes" id="UP000295184"/>
    </source>
</evidence>
<keyword evidence="6 7" id="KW-0472">Membrane</keyword>
<keyword evidence="5 7" id="KW-1133">Transmembrane helix</keyword>
<evidence type="ECO:0000256" key="4">
    <source>
        <dbReference type="ARBA" id="ARBA00022692"/>
    </source>
</evidence>
<dbReference type="Proteomes" id="UP000295184">
    <property type="component" value="Unassembled WGS sequence"/>
</dbReference>
<protein>
    <submittedName>
        <fullName evidence="9">Multiple sugar transport system permease protein</fullName>
    </submittedName>
</protein>
<feature type="transmembrane region" description="Helical" evidence="7">
    <location>
        <begin position="76"/>
        <end position="95"/>
    </location>
</feature>
<evidence type="ECO:0000256" key="5">
    <source>
        <dbReference type="ARBA" id="ARBA00022989"/>
    </source>
</evidence>
<evidence type="ECO:0000256" key="7">
    <source>
        <dbReference type="RuleBase" id="RU363032"/>
    </source>
</evidence>
<comment type="subcellular location">
    <subcellularLocation>
        <location evidence="1 7">Cell membrane</location>
        <topology evidence="1 7">Multi-pass membrane protein</topology>
    </subcellularLocation>
</comment>